<feature type="compositionally biased region" description="Polar residues" evidence="1">
    <location>
        <begin position="105"/>
        <end position="137"/>
    </location>
</feature>
<protein>
    <submittedName>
        <fullName evidence="2">Uncharacterized protein</fullName>
    </submittedName>
</protein>
<feature type="compositionally biased region" description="Low complexity" evidence="1">
    <location>
        <begin position="65"/>
        <end position="84"/>
    </location>
</feature>
<sequence>MSGSFVVEPDNDSAFRCITGTIPEKDLQNKTQNNAASSAVAGRSRVTMRPSTPPQGGGALSSPFSVTSHTSPGSSSGHPSPVSTAPTSVATSPVVRSSKLKPVTRQLNRTTQAVSAPQVTFGSTSTLESPRTPNGIASSPSPSSKDSPNGHFDLDSITLRVKGLRCPLTLRSPGYAHLGPLLLGPNNNADNDDIPTTSRPFTTHPRFPACLRCIRAGEADCCIVQRRATPEERAAFRPLVKTSMEENRLFMTVIMLPTDRDVANPALFAEKMRRRDELLREVQMKEERAALAPRRIVTGRNLFSAEELKKIREGQKKDSYLLGGKIENREKVLKPTESWGEKWVGRREEEEREFVRQTREKADEIIAAVEAGGIWA</sequence>
<keyword evidence="3" id="KW-1185">Reference proteome</keyword>
<feature type="compositionally biased region" description="Low complexity" evidence="1">
    <location>
        <begin position="138"/>
        <end position="147"/>
    </location>
</feature>
<evidence type="ECO:0000313" key="2">
    <source>
        <dbReference type="EMBL" id="KAL1641619.1"/>
    </source>
</evidence>
<gene>
    <name evidence="2" type="ORF">SLS58_005894</name>
</gene>
<evidence type="ECO:0000313" key="3">
    <source>
        <dbReference type="Proteomes" id="UP001521184"/>
    </source>
</evidence>
<organism evidence="2 3">
    <name type="scientific">Diplodia intermedia</name>
    <dbReference type="NCBI Taxonomy" id="856260"/>
    <lineage>
        <taxon>Eukaryota</taxon>
        <taxon>Fungi</taxon>
        <taxon>Dikarya</taxon>
        <taxon>Ascomycota</taxon>
        <taxon>Pezizomycotina</taxon>
        <taxon>Dothideomycetes</taxon>
        <taxon>Dothideomycetes incertae sedis</taxon>
        <taxon>Botryosphaeriales</taxon>
        <taxon>Botryosphaeriaceae</taxon>
        <taxon>Diplodia</taxon>
    </lineage>
</organism>
<accession>A0ABR3TPJ8</accession>
<feature type="compositionally biased region" description="Polar residues" evidence="1">
    <location>
        <begin position="85"/>
        <end position="95"/>
    </location>
</feature>
<evidence type="ECO:0000256" key="1">
    <source>
        <dbReference type="SAM" id="MobiDB-lite"/>
    </source>
</evidence>
<feature type="region of interest" description="Disordered" evidence="1">
    <location>
        <begin position="22"/>
        <end position="151"/>
    </location>
</feature>
<dbReference type="EMBL" id="JAKEKT020000038">
    <property type="protein sequence ID" value="KAL1641619.1"/>
    <property type="molecule type" value="Genomic_DNA"/>
</dbReference>
<name>A0ABR3TPJ8_9PEZI</name>
<feature type="compositionally biased region" description="Low complexity" evidence="1">
    <location>
        <begin position="35"/>
        <end position="45"/>
    </location>
</feature>
<reference evidence="2 3" key="1">
    <citation type="journal article" date="2023" name="Plant Dis.">
        <title>First Report of Diplodia intermedia Causing Canker and Dieback Diseases on Apple Trees in Canada.</title>
        <authorList>
            <person name="Ellouze W."/>
            <person name="Ilyukhin E."/>
            <person name="Sulman M."/>
            <person name="Ali S."/>
        </authorList>
    </citation>
    <scope>NUCLEOTIDE SEQUENCE [LARGE SCALE GENOMIC DNA]</scope>
    <source>
        <strain evidence="2 3">M45-28</strain>
    </source>
</reference>
<dbReference type="Proteomes" id="UP001521184">
    <property type="component" value="Unassembled WGS sequence"/>
</dbReference>
<comment type="caution">
    <text evidence="2">The sequence shown here is derived from an EMBL/GenBank/DDBJ whole genome shotgun (WGS) entry which is preliminary data.</text>
</comment>
<proteinExistence type="predicted"/>